<keyword evidence="8" id="KW-1185">Reference proteome</keyword>
<dbReference type="GeneID" id="115601863"/>
<keyword evidence="2 5" id="KW-0812">Transmembrane</keyword>
<name>A0A672TY14_STRHB</name>
<comment type="subcellular location">
    <subcellularLocation>
        <location evidence="1">Membrane</location>
        <topology evidence="1">Multi-pass membrane protein</topology>
    </subcellularLocation>
</comment>
<dbReference type="Pfam" id="PF01694">
    <property type="entry name" value="Rhomboid"/>
    <property type="match status" value="1"/>
</dbReference>
<dbReference type="SUPFAM" id="SSF144091">
    <property type="entry name" value="Rhomboid-like"/>
    <property type="match status" value="1"/>
</dbReference>
<keyword evidence="4 5" id="KW-0472">Membrane</keyword>
<dbReference type="GO" id="GO:0004252">
    <property type="term" value="F:serine-type endopeptidase activity"/>
    <property type="evidence" value="ECO:0007669"/>
    <property type="project" value="InterPro"/>
</dbReference>
<dbReference type="GO" id="GO:0000139">
    <property type="term" value="C:Golgi membrane"/>
    <property type="evidence" value="ECO:0007669"/>
    <property type="project" value="Ensembl"/>
</dbReference>
<feature type="transmembrane region" description="Helical" evidence="5">
    <location>
        <begin position="18"/>
        <end position="42"/>
    </location>
</feature>
<dbReference type="PANTHER" id="PTHR43066">
    <property type="entry name" value="RHOMBOID-RELATED PROTEIN"/>
    <property type="match status" value="1"/>
</dbReference>
<reference evidence="7" key="2">
    <citation type="submission" date="2025-09" db="UniProtKB">
        <authorList>
            <consortium name="Ensembl"/>
        </authorList>
    </citation>
    <scope>IDENTIFICATION</scope>
</reference>
<dbReference type="InParanoid" id="A0A672TY14"/>
<evidence type="ECO:0000259" key="6">
    <source>
        <dbReference type="Pfam" id="PF01694"/>
    </source>
</evidence>
<dbReference type="Proteomes" id="UP000472266">
    <property type="component" value="Unplaced"/>
</dbReference>
<dbReference type="RefSeq" id="XP_030328195.1">
    <property type="nucleotide sequence ID" value="XM_030472335.1"/>
</dbReference>
<gene>
    <name evidence="7" type="primary">RHBDD2</name>
</gene>
<protein>
    <submittedName>
        <fullName evidence="7">Rhomboid domain containing 2</fullName>
    </submittedName>
</protein>
<reference evidence="7" key="1">
    <citation type="submission" date="2025-08" db="UniProtKB">
        <authorList>
            <consortium name="Ensembl"/>
        </authorList>
    </citation>
    <scope>IDENTIFICATION</scope>
</reference>
<accession>A0A672TY14</accession>
<dbReference type="GeneTree" id="ENSGT00390000000699"/>
<evidence type="ECO:0000256" key="1">
    <source>
        <dbReference type="ARBA" id="ARBA00004141"/>
    </source>
</evidence>
<organism evidence="7 8">
    <name type="scientific">Strigops habroptila</name>
    <name type="common">Kakapo</name>
    <dbReference type="NCBI Taxonomy" id="2489341"/>
    <lineage>
        <taxon>Eukaryota</taxon>
        <taxon>Metazoa</taxon>
        <taxon>Chordata</taxon>
        <taxon>Craniata</taxon>
        <taxon>Vertebrata</taxon>
        <taxon>Euteleostomi</taxon>
        <taxon>Archelosauria</taxon>
        <taxon>Archosauria</taxon>
        <taxon>Dinosauria</taxon>
        <taxon>Saurischia</taxon>
        <taxon>Theropoda</taxon>
        <taxon>Coelurosauria</taxon>
        <taxon>Aves</taxon>
        <taxon>Neognathae</taxon>
        <taxon>Neoaves</taxon>
        <taxon>Telluraves</taxon>
        <taxon>Australaves</taxon>
        <taxon>Psittaciformes</taxon>
        <taxon>Psittacidae</taxon>
        <taxon>Strigops</taxon>
    </lineage>
</organism>
<feature type="transmembrane region" description="Helical" evidence="5">
    <location>
        <begin position="108"/>
        <end position="131"/>
    </location>
</feature>
<dbReference type="KEGG" id="shab:115601863"/>
<dbReference type="OMA" id="GAVIIWR"/>
<dbReference type="AlphaFoldDB" id="A0A672TY14"/>
<evidence type="ECO:0000256" key="4">
    <source>
        <dbReference type="ARBA" id="ARBA00023136"/>
    </source>
</evidence>
<feature type="domain" description="Peptidase S54 rhomboid" evidence="6">
    <location>
        <begin position="14"/>
        <end position="153"/>
    </location>
</feature>
<evidence type="ECO:0000256" key="2">
    <source>
        <dbReference type="ARBA" id="ARBA00022692"/>
    </source>
</evidence>
<sequence length="334" mass="36066">MHCCLCFSKVLVCSVHRLITYIFVYEDLISLTCGAIIIWYFAGSFEKNVGTVKHCFLTLAFAVLSALLYLLLEPVVSRVSEVEDAKGFIPVAFATLGVSTTRSRMKRTLFFGVRVPVVLVPWFMLCIAWFIPHSSLLSNLCGLLAGEAYGLGYCFCLDFPESVGSKLDRVFPFSLLKRIPGLKYIPGSSAERRAFESSKINPSPGTYPTQSYYCSSPPALPPFQMQHPSVQSQGFQHSCAPGYGEGSQHSHAAGHSLMSSSYQARGAFGGCYVQAQAAASPGQCCQSSPSQHICLTDPQTLAGLVPPAGVQQALGYPAATGAPVPAEFSRVQVY</sequence>
<dbReference type="RefSeq" id="XP_030328194.1">
    <property type="nucleotide sequence ID" value="XM_030472334.1"/>
</dbReference>
<proteinExistence type="predicted"/>
<evidence type="ECO:0000313" key="8">
    <source>
        <dbReference type="Proteomes" id="UP000472266"/>
    </source>
</evidence>
<dbReference type="InterPro" id="IPR035952">
    <property type="entry name" value="Rhomboid-like_sf"/>
</dbReference>
<evidence type="ECO:0000256" key="3">
    <source>
        <dbReference type="ARBA" id="ARBA00022989"/>
    </source>
</evidence>
<evidence type="ECO:0000256" key="5">
    <source>
        <dbReference type="SAM" id="Phobius"/>
    </source>
</evidence>
<dbReference type="PANTHER" id="PTHR43066:SF13">
    <property type="entry name" value="RHOMBOID DOMAIN-CONTAINING PROTEIN 2"/>
    <property type="match status" value="1"/>
</dbReference>
<dbReference type="CTD" id="57414"/>
<dbReference type="RefSeq" id="XP_030328196.1">
    <property type="nucleotide sequence ID" value="XM_030472336.1"/>
</dbReference>
<dbReference type="GO" id="GO:0048471">
    <property type="term" value="C:perinuclear region of cytoplasm"/>
    <property type="evidence" value="ECO:0007669"/>
    <property type="project" value="Ensembl"/>
</dbReference>
<keyword evidence="3 5" id="KW-1133">Transmembrane helix</keyword>
<feature type="transmembrane region" description="Helical" evidence="5">
    <location>
        <begin position="54"/>
        <end position="72"/>
    </location>
</feature>
<evidence type="ECO:0000313" key="7">
    <source>
        <dbReference type="Ensembl" id="ENSSHBP00005006587.1"/>
    </source>
</evidence>
<dbReference type="Ensembl" id="ENSSHBT00005007942.1">
    <property type="protein sequence ID" value="ENSSHBP00005006587.1"/>
    <property type="gene ID" value="ENSSHBG00005005771.1"/>
</dbReference>
<dbReference type="Gene3D" id="1.20.1540.10">
    <property type="entry name" value="Rhomboid-like"/>
    <property type="match status" value="1"/>
</dbReference>
<dbReference type="GO" id="GO:0005654">
    <property type="term" value="C:nucleoplasm"/>
    <property type="evidence" value="ECO:0007669"/>
    <property type="project" value="Ensembl"/>
</dbReference>
<dbReference type="InterPro" id="IPR022764">
    <property type="entry name" value="Peptidase_S54_rhomboid_dom"/>
</dbReference>